<sequence>MVECIFSEPVYWDSKDLELKPNDEATGWGWHFLRVSCDLDNPNSTNTLPFYMEEIISQDEKSQFILDKKITYGDFLLTSFFIILILGLAVFGIRNFVKNRKL</sequence>
<keyword evidence="1" id="KW-0812">Transmembrane</keyword>
<dbReference type="AlphaFoldDB" id="X1M0T8"/>
<gene>
    <name evidence="2" type="ORF">S06H3_10886</name>
</gene>
<name>X1M0T8_9ZZZZ</name>
<accession>X1M0T8</accession>
<evidence type="ECO:0000256" key="1">
    <source>
        <dbReference type="SAM" id="Phobius"/>
    </source>
</evidence>
<dbReference type="EMBL" id="BARV01005147">
    <property type="protein sequence ID" value="GAI11691.1"/>
    <property type="molecule type" value="Genomic_DNA"/>
</dbReference>
<proteinExistence type="predicted"/>
<protein>
    <submittedName>
        <fullName evidence="2">Uncharacterized protein</fullName>
    </submittedName>
</protein>
<organism evidence="2">
    <name type="scientific">marine sediment metagenome</name>
    <dbReference type="NCBI Taxonomy" id="412755"/>
    <lineage>
        <taxon>unclassified sequences</taxon>
        <taxon>metagenomes</taxon>
        <taxon>ecological metagenomes</taxon>
    </lineage>
</organism>
<feature type="non-terminal residue" evidence="2">
    <location>
        <position position="102"/>
    </location>
</feature>
<feature type="transmembrane region" description="Helical" evidence="1">
    <location>
        <begin position="75"/>
        <end position="97"/>
    </location>
</feature>
<reference evidence="2" key="1">
    <citation type="journal article" date="2014" name="Front. Microbiol.">
        <title>High frequency of phylogenetically diverse reductive dehalogenase-homologous genes in deep subseafloor sedimentary metagenomes.</title>
        <authorList>
            <person name="Kawai M."/>
            <person name="Futagami T."/>
            <person name="Toyoda A."/>
            <person name="Takaki Y."/>
            <person name="Nishi S."/>
            <person name="Hori S."/>
            <person name="Arai W."/>
            <person name="Tsubouchi T."/>
            <person name="Morono Y."/>
            <person name="Uchiyama I."/>
            <person name="Ito T."/>
            <person name="Fujiyama A."/>
            <person name="Inagaki F."/>
            <person name="Takami H."/>
        </authorList>
    </citation>
    <scope>NUCLEOTIDE SEQUENCE</scope>
    <source>
        <strain evidence="2">Expedition CK06-06</strain>
    </source>
</reference>
<keyword evidence="1" id="KW-0472">Membrane</keyword>
<evidence type="ECO:0000313" key="2">
    <source>
        <dbReference type="EMBL" id="GAI11691.1"/>
    </source>
</evidence>
<comment type="caution">
    <text evidence="2">The sequence shown here is derived from an EMBL/GenBank/DDBJ whole genome shotgun (WGS) entry which is preliminary data.</text>
</comment>
<keyword evidence="1" id="KW-1133">Transmembrane helix</keyword>